<evidence type="ECO:0000256" key="3">
    <source>
        <dbReference type="ARBA" id="ARBA00022723"/>
    </source>
</evidence>
<evidence type="ECO:0000256" key="5">
    <source>
        <dbReference type="ARBA" id="ARBA00022842"/>
    </source>
</evidence>
<organism evidence="8 9">
    <name type="scientific">Mobiluncus porci</name>
    <dbReference type="NCBI Taxonomy" id="2652278"/>
    <lineage>
        <taxon>Bacteria</taxon>
        <taxon>Bacillati</taxon>
        <taxon>Actinomycetota</taxon>
        <taxon>Actinomycetes</taxon>
        <taxon>Actinomycetales</taxon>
        <taxon>Actinomycetaceae</taxon>
        <taxon>Mobiluncus</taxon>
    </lineage>
</organism>
<dbReference type="RefSeq" id="WP_154543859.1">
    <property type="nucleotide sequence ID" value="NZ_VUMY01000005.1"/>
</dbReference>
<dbReference type="GO" id="GO:0000287">
    <property type="term" value="F:magnesium ion binding"/>
    <property type="evidence" value="ECO:0007669"/>
    <property type="project" value="UniProtKB-UniRule"/>
</dbReference>
<feature type="binding site" evidence="6">
    <location>
        <position position="96"/>
    </location>
    <ligand>
        <name>Mg(2+)</name>
        <dbReference type="ChEBI" id="CHEBI:18420"/>
    </ligand>
</feature>
<evidence type="ECO:0000256" key="4">
    <source>
        <dbReference type="ARBA" id="ARBA00022801"/>
    </source>
</evidence>
<proteinExistence type="inferred from homology"/>
<evidence type="ECO:0000313" key="9">
    <source>
        <dbReference type="Proteomes" id="UP000442535"/>
    </source>
</evidence>
<evidence type="ECO:0000259" key="7">
    <source>
        <dbReference type="Pfam" id="PF01850"/>
    </source>
</evidence>
<keyword evidence="2 6" id="KW-0540">Nuclease</keyword>
<dbReference type="EC" id="3.1.-.-" evidence="6"/>
<dbReference type="SUPFAM" id="SSF88723">
    <property type="entry name" value="PIN domain-like"/>
    <property type="match status" value="1"/>
</dbReference>
<evidence type="ECO:0000256" key="6">
    <source>
        <dbReference type="HAMAP-Rule" id="MF_00265"/>
    </source>
</evidence>
<dbReference type="AlphaFoldDB" id="A0A7K0K1F5"/>
<dbReference type="Gene3D" id="3.40.50.1010">
    <property type="entry name" value="5'-nuclease"/>
    <property type="match status" value="1"/>
</dbReference>
<dbReference type="GO" id="GO:0016787">
    <property type="term" value="F:hydrolase activity"/>
    <property type="evidence" value="ECO:0007669"/>
    <property type="project" value="UniProtKB-KW"/>
</dbReference>
<feature type="binding site" evidence="6">
    <location>
        <position position="6"/>
    </location>
    <ligand>
        <name>Mg(2+)</name>
        <dbReference type="ChEBI" id="CHEBI:18420"/>
    </ligand>
</feature>
<dbReference type="HAMAP" id="MF_00265">
    <property type="entry name" value="VapC_Nob1"/>
    <property type="match status" value="1"/>
</dbReference>
<dbReference type="GO" id="GO:0004540">
    <property type="term" value="F:RNA nuclease activity"/>
    <property type="evidence" value="ECO:0007669"/>
    <property type="project" value="InterPro"/>
</dbReference>
<dbReference type="InterPro" id="IPR029060">
    <property type="entry name" value="PIN-like_dom_sf"/>
</dbReference>
<accession>A0A7K0K1F5</accession>
<dbReference type="Pfam" id="PF01850">
    <property type="entry name" value="PIN"/>
    <property type="match status" value="1"/>
</dbReference>
<comment type="similarity">
    <text evidence="6">Belongs to the PINc/VapC protein family.</text>
</comment>
<reference evidence="8 9" key="1">
    <citation type="submission" date="2019-08" db="EMBL/GenBank/DDBJ databases">
        <title>In-depth cultivation of the pig gut microbiome towards novel bacterial diversity and tailored functional studies.</title>
        <authorList>
            <person name="Wylensek D."/>
            <person name="Hitch T.C.A."/>
            <person name="Clavel T."/>
        </authorList>
    </citation>
    <scope>NUCLEOTIDE SEQUENCE [LARGE SCALE GENOMIC DNA]</scope>
    <source>
        <strain evidence="8 9">RF-GAM-744-WT-7</strain>
    </source>
</reference>
<keyword evidence="3 6" id="KW-0479">Metal-binding</keyword>
<keyword evidence="9" id="KW-1185">Reference proteome</keyword>
<gene>
    <name evidence="6" type="primary">vapC</name>
    <name evidence="8" type="ORF">FYJ63_03575</name>
</gene>
<dbReference type="Proteomes" id="UP000442535">
    <property type="component" value="Unassembled WGS sequence"/>
</dbReference>
<comment type="caution">
    <text evidence="8">The sequence shown here is derived from an EMBL/GenBank/DDBJ whole genome shotgun (WGS) entry which is preliminary data.</text>
</comment>
<evidence type="ECO:0000256" key="2">
    <source>
        <dbReference type="ARBA" id="ARBA00022722"/>
    </source>
</evidence>
<dbReference type="EMBL" id="VUMY01000005">
    <property type="protein sequence ID" value="MST49321.1"/>
    <property type="molecule type" value="Genomic_DNA"/>
</dbReference>
<dbReference type="GO" id="GO:0090729">
    <property type="term" value="F:toxin activity"/>
    <property type="evidence" value="ECO:0007669"/>
    <property type="project" value="UniProtKB-KW"/>
</dbReference>
<dbReference type="InterPro" id="IPR022907">
    <property type="entry name" value="VapC_family"/>
</dbReference>
<name>A0A7K0K1F5_9ACTO</name>
<keyword evidence="6" id="KW-0800">Toxin</keyword>
<keyword evidence="1 6" id="KW-1277">Toxin-antitoxin system</keyword>
<feature type="domain" description="PIN" evidence="7">
    <location>
        <begin position="3"/>
        <end position="118"/>
    </location>
</feature>
<comment type="cofactor">
    <cofactor evidence="6">
        <name>Mg(2+)</name>
        <dbReference type="ChEBI" id="CHEBI:18420"/>
    </cofactor>
</comment>
<keyword evidence="5 6" id="KW-0460">Magnesium</keyword>
<sequence>MKYLLDANVLIAVSSDTHPDHEKALTWIRKGGDFLICPIAQGALVRYFLQVGHPIETARNYLLQLSSFEGCTTITDDLTYDNANLEGITGHKQVTDVYLAELAKHQEALLATLDQKIALLRPDLVFLVS</sequence>
<evidence type="ECO:0000313" key="8">
    <source>
        <dbReference type="EMBL" id="MST49321.1"/>
    </source>
</evidence>
<evidence type="ECO:0000256" key="1">
    <source>
        <dbReference type="ARBA" id="ARBA00022649"/>
    </source>
</evidence>
<protein>
    <recommendedName>
        <fullName evidence="6">Ribonuclease VapC</fullName>
        <shortName evidence="6">RNase VapC</shortName>
        <ecNumber evidence="6">3.1.-.-</ecNumber>
    </recommendedName>
    <alternativeName>
        <fullName evidence="6">Toxin VapC</fullName>
    </alternativeName>
</protein>
<comment type="function">
    <text evidence="6">Toxic component of a toxin-antitoxin (TA) system. An RNase.</text>
</comment>
<keyword evidence="4 6" id="KW-0378">Hydrolase</keyword>
<dbReference type="InterPro" id="IPR002716">
    <property type="entry name" value="PIN_dom"/>
</dbReference>